<protein>
    <recommendedName>
        <fullName evidence="3">Bacteriocin</fullName>
    </recommendedName>
</protein>
<comment type="caution">
    <text evidence="1">The sequence shown here is derived from an EMBL/GenBank/DDBJ whole genome shotgun (WGS) entry which is preliminary data.</text>
</comment>
<dbReference type="EMBL" id="JAELVM010000003">
    <property type="protein sequence ID" value="MBL1222327.1"/>
    <property type="molecule type" value="Genomic_DNA"/>
</dbReference>
<organism evidence="1 2">
    <name type="scientific">Chryseobacterium endalhagicum</name>
    <dbReference type="NCBI Taxonomy" id="2797638"/>
    <lineage>
        <taxon>Bacteria</taxon>
        <taxon>Pseudomonadati</taxon>
        <taxon>Bacteroidota</taxon>
        <taxon>Flavobacteriia</taxon>
        <taxon>Flavobacteriales</taxon>
        <taxon>Weeksellaceae</taxon>
        <taxon>Chryseobacterium group</taxon>
        <taxon>Chryseobacterium</taxon>
    </lineage>
</organism>
<evidence type="ECO:0008006" key="3">
    <source>
        <dbReference type="Google" id="ProtNLM"/>
    </source>
</evidence>
<reference evidence="1 2" key="1">
    <citation type="submission" date="2020-12" db="EMBL/GenBank/DDBJ databases">
        <title>Chryseobacterium endoalhailicus sp. nov., isolated from seed of leguminous plant.</title>
        <authorList>
            <person name="Zhang X."/>
        </authorList>
    </citation>
    <scope>NUCLEOTIDE SEQUENCE [LARGE SCALE GENOMIC DNA]</scope>
    <source>
        <strain evidence="1 2">L7</strain>
    </source>
</reference>
<accession>A0ABS1QJ79</accession>
<name>A0ABS1QJ79_9FLAO</name>
<sequence>MKSLKKLNRKELRTVLGGHTCVPFYPHHVVWNGTHACCSVVPAGGNPCPYIHNCLVSVNTCESGGPF</sequence>
<gene>
    <name evidence="1" type="ORF">JET18_15860</name>
</gene>
<dbReference type="NCBIfam" id="NF047798">
    <property type="entry name" value="leader_Chryseo"/>
    <property type="match status" value="1"/>
</dbReference>
<evidence type="ECO:0000313" key="2">
    <source>
        <dbReference type="Proteomes" id="UP000661696"/>
    </source>
</evidence>
<proteinExistence type="predicted"/>
<keyword evidence="2" id="KW-1185">Reference proteome</keyword>
<evidence type="ECO:0000313" key="1">
    <source>
        <dbReference type="EMBL" id="MBL1222327.1"/>
    </source>
</evidence>
<dbReference type="Proteomes" id="UP000661696">
    <property type="component" value="Unassembled WGS sequence"/>
</dbReference>
<dbReference type="InterPro" id="IPR058074">
    <property type="entry name" value="Bacteriocin-like"/>
</dbReference>
<dbReference type="RefSeq" id="WP_202092620.1">
    <property type="nucleotide sequence ID" value="NZ_JAELVM010000003.1"/>
</dbReference>